<evidence type="ECO:0000256" key="7">
    <source>
        <dbReference type="SAM" id="MobiDB-lite"/>
    </source>
</evidence>
<reference evidence="9" key="2">
    <citation type="journal article" date="2024" name="Plant">
        <title>Genomic evolution and insights into agronomic trait innovations of Sesamum species.</title>
        <authorList>
            <person name="Miao H."/>
            <person name="Wang L."/>
            <person name="Qu L."/>
            <person name="Liu H."/>
            <person name="Sun Y."/>
            <person name="Le M."/>
            <person name="Wang Q."/>
            <person name="Wei S."/>
            <person name="Zheng Y."/>
            <person name="Lin W."/>
            <person name="Duan Y."/>
            <person name="Cao H."/>
            <person name="Xiong S."/>
            <person name="Wang X."/>
            <person name="Wei L."/>
            <person name="Li C."/>
            <person name="Ma Q."/>
            <person name="Ju M."/>
            <person name="Zhao R."/>
            <person name="Li G."/>
            <person name="Mu C."/>
            <person name="Tian Q."/>
            <person name="Mei H."/>
            <person name="Zhang T."/>
            <person name="Gao T."/>
            <person name="Zhang H."/>
        </authorList>
    </citation>
    <scope>NUCLEOTIDE SEQUENCE</scope>
    <source>
        <strain evidence="9">KEN1</strain>
    </source>
</reference>
<evidence type="ECO:0000313" key="9">
    <source>
        <dbReference type="EMBL" id="KAL0400681.1"/>
    </source>
</evidence>
<keyword evidence="3" id="KW-0238">DNA-binding</keyword>
<feature type="region of interest" description="Disordered" evidence="7">
    <location>
        <begin position="270"/>
        <end position="373"/>
    </location>
</feature>
<organism evidence="9">
    <name type="scientific">Sesamum latifolium</name>
    <dbReference type="NCBI Taxonomy" id="2727402"/>
    <lineage>
        <taxon>Eukaryota</taxon>
        <taxon>Viridiplantae</taxon>
        <taxon>Streptophyta</taxon>
        <taxon>Embryophyta</taxon>
        <taxon>Tracheophyta</taxon>
        <taxon>Spermatophyta</taxon>
        <taxon>Magnoliopsida</taxon>
        <taxon>eudicotyledons</taxon>
        <taxon>Gunneridae</taxon>
        <taxon>Pentapetalae</taxon>
        <taxon>asterids</taxon>
        <taxon>lamiids</taxon>
        <taxon>Lamiales</taxon>
        <taxon>Pedaliaceae</taxon>
        <taxon>Sesamum</taxon>
    </lineage>
</organism>
<dbReference type="GO" id="GO:0005634">
    <property type="term" value="C:nucleus"/>
    <property type="evidence" value="ECO:0007669"/>
    <property type="project" value="UniProtKB-SubCell"/>
</dbReference>
<dbReference type="FunFam" id="2.20.25.80:FF:000007">
    <property type="entry name" value="WRKY transcription factor 22"/>
    <property type="match status" value="1"/>
</dbReference>
<comment type="caution">
    <text evidence="9">The sequence shown here is derived from an EMBL/GenBank/DDBJ whole genome shotgun (WGS) entry which is preliminary data.</text>
</comment>
<feature type="compositionally biased region" description="Low complexity" evidence="7">
    <location>
        <begin position="344"/>
        <end position="367"/>
    </location>
</feature>
<protein>
    <submittedName>
        <fullName evidence="9">WRKY transcription factor 27</fullName>
    </submittedName>
</protein>
<evidence type="ECO:0000256" key="6">
    <source>
        <dbReference type="ARBA" id="ARBA00060761"/>
    </source>
</evidence>
<dbReference type="InterPro" id="IPR044810">
    <property type="entry name" value="WRKY_plant"/>
</dbReference>
<feature type="compositionally biased region" description="Low complexity" evidence="7">
    <location>
        <begin position="20"/>
        <end position="43"/>
    </location>
</feature>
<proteinExistence type="inferred from homology"/>
<feature type="compositionally biased region" description="Acidic residues" evidence="7">
    <location>
        <begin position="295"/>
        <end position="313"/>
    </location>
</feature>
<feature type="region of interest" description="Disordered" evidence="7">
    <location>
        <begin position="132"/>
        <end position="159"/>
    </location>
</feature>
<comment type="subcellular location">
    <subcellularLocation>
        <location evidence="1">Nucleus</location>
    </subcellularLocation>
</comment>
<dbReference type="SMART" id="SM00774">
    <property type="entry name" value="WRKY"/>
    <property type="match status" value="1"/>
</dbReference>
<keyword evidence="4" id="KW-0804">Transcription</keyword>
<evidence type="ECO:0000256" key="1">
    <source>
        <dbReference type="ARBA" id="ARBA00004123"/>
    </source>
</evidence>
<evidence type="ECO:0000256" key="5">
    <source>
        <dbReference type="ARBA" id="ARBA00023242"/>
    </source>
</evidence>
<evidence type="ECO:0000259" key="8">
    <source>
        <dbReference type="PROSITE" id="PS50811"/>
    </source>
</evidence>
<dbReference type="AlphaFoldDB" id="A0AAW2TAM9"/>
<dbReference type="PROSITE" id="PS50811">
    <property type="entry name" value="WRKY"/>
    <property type="match status" value="1"/>
</dbReference>
<dbReference type="PANTHER" id="PTHR32096:SF80">
    <property type="entry name" value="WRKY TRANSCRIPTION FACTOR 27-RELATED"/>
    <property type="match status" value="1"/>
</dbReference>
<sequence length="373" mass="40510">MDDDWDLHAVVRGCAALTTTTTEDTASTTTTNNPFPSFSSTPNFHEDHHDSFDFPGLIDDRNDPFQGLQEIYQEFCLDAPPPATTSSAGVDTATVPVPAAQVFQPHREIVQIQPPLLQMNMQSQESIQFKNPTLASPSHHSFPAANPQPIRQRRRKNQQMKMVRQMTQEELSADSWAWRKYGQKPIKGSPYPRNYYRCSTSKGCAARKQVERSPNDPGIFVVSYTGEHTHPRPAHRSSLAGSTRSKFAAAAKSNNIENNALLFQKGSVSSSSTASGSSFSPCSPLMEGEAAAQNDDVEMAEEEDGGGDEEDENVIVIPNDLMNDDEDMFKGFQDSDHSSGGGDLFSSGLLSSPPWTPTSSAANASNFNGGGGS</sequence>
<name>A0AAW2TAM9_9LAMI</name>
<dbReference type="GO" id="GO:0003700">
    <property type="term" value="F:DNA-binding transcription factor activity"/>
    <property type="evidence" value="ECO:0007669"/>
    <property type="project" value="InterPro"/>
</dbReference>
<dbReference type="InterPro" id="IPR003657">
    <property type="entry name" value="WRKY_dom"/>
</dbReference>
<evidence type="ECO:0000256" key="4">
    <source>
        <dbReference type="ARBA" id="ARBA00023163"/>
    </source>
</evidence>
<feature type="compositionally biased region" description="Basic and acidic residues" evidence="7">
    <location>
        <begin position="44"/>
        <end position="59"/>
    </location>
</feature>
<accession>A0AAW2TAM9</accession>
<keyword evidence="5" id="KW-0539">Nucleus</keyword>
<dbReference type="SUPFAM" id="SSF118290">
    <property type="entry name" value="WRKY DNA-binding domain"/>
    <property type="match status" value="1"/>
</dbReference>
<dbReference type="Gene3D" id="2.20.25.80">
    <property type="entry name" value="WRKY domain"/>
    <property type="match status" value="1"/>
</dbReference>
<feature type="region of interest" description="Disordered" evidence="7">
    <location>
        <begin position="20"/>
        <end position="59"/>
    </location>
</feature>
<feature type="domain" description="WRKY" evidence="8">
    <location>
        <begin position="167"/>
        <end position="233"/>
    </location>
</feature>
<evidence type="ECO:0000256" key="3">
    <source>
        <dbReference type="ARBA" id="ARBA00023125"/>
    </source>
</evidence>
<keyword evidence="2" id="KW-0805">Transcription regulation</keyword>
<dbReference type="PANTHER" id="PTHR32096">
    <property type="entry name" value="WRKY TRANSCRIPTION FACTOR 30-RELATED-RELATED"/>
    <property type="match status" value="1"/>
</dbReference>
<dbReference type="Pfam" id="PF03106">
    <property type="entry name" value="WRKY"/>
    <property type="match status" value="1"/>
</dbReference>
<gene>
    <name evidence="9" type="ORF">Slati_4098000</name>
</gene>
<dbReference type="GO" id="GO:0000976">
    <property type="term" value="F:transcription cis-regulatory region binding"/>
    <property type="evidence" value="ECO:0007669"/>
    <property type="project" value="TreeGrafter"/>
</dbReference>
<feature type="region of interest" description="Disordered" evidence="7">
    <location>
        <begin position="226"/>
        <end position="245"/>
    </location>
</feature>
<reference evidence="9" key="1">
    <citation type="submission" date="2020-06" db="EMBL/GenBank/DDBJ databases">
        <authorList>
            <person name="Li T."/>
            <person name="Hu X."/>
            <person name="Zhang T."/>
            <person name="Song X."/>
            <person name="Zhang H."/>
            <person name="Dai N."/>
            <person name="Sheng W."/>
            <person name="Hou X."/>
            <person name="Wei L."/>
        </authorList>
    </citation>
    <scope>NUCLEOTIDE SEQUENCE</scope>
    <source>
        <strain evidence="9">KEN1</strain>
        <tissue evidence="9">Leaf</tissue>
    </source>
</reference>
<dbReference type="InterPro" id="IPR036576">
    <property type="entry name" value="WRKY_dom_sf"/>
</dbReference>
<feature type="compositionally biased region" description="Low complexity" evidence="7">
    <location>
        <begin position="270"/>
        <end position="283"/>
    </location>
</feature>
<evidence type="ECO:0000256" key="2">
    <source>
        <dbReference type="ARBA" id="ARBA00023015"/>
    </source>
</evidence>
<dbReference type="EMBL" id="JACGWN010000015">
    <property type="protein sequence ID" value="KAL0400681.1"/>
    <property type="molecule type" value="Genomic_DNA"/>
</dbReference>
<comment type="similarity">
    <text evidence="6">Belongs to the WRKY group II-e family.</text>
</comment>